<evidence type="ECO:0000259" key="5">
    <source>
        <dbReference type="Pfam" id="PF00703"/>
    </source>
</evidence>
<dbReference type="STRING" id="1149755.A0A2J6RGW5"/>
<comment type="similarity">
    <text evidence="1">Belongs to the glycosyl hydrolase 2 family.</text>
</comment>
<dbReference type="PANTHER" id="PTHR42732:SF2">
    <property type="entry name" value="BETA-MANNOSIDASE"/>
    <property type="match status" value="1"/>
</dbReference>
<dbReference type="EMBL" id="KZ613949">
    <property type="protein sequence ID" value="PMD37752.1"/>
    <property type="molecule type" value="Genomic_DNA"/>
</dbReference>
<dbReference type="Pfam" id="PF00703">
    <property type="entry name" value="Glyco_hydro_2"/>
    <property type="match status" value="1"/>
</dbReference>
<dbReference type="Proteomes" id="UP000235786">
    <property type="component" value="Unassembled WGS sequence"/>
</dbReference>
<feature type="domain" description="Glycoside hydrolase family 2 immunoglobulin-like beta-sandwich" evidence="5">
    <location>
        <begin position="222"/>
        <end position="308"/>
    </location>
</feature>
<dbReference type="InterPro" id="IPR006104">
    <property type="entry name" value="Glyco_hydro_2_N"/>
</dbReference>
<evidence type="ECO:0000256" key="3">
    <source>
        <dbReference type="ARBA" id="ARBA00023295"/>
    </source>
</evidence>
<evidence type="ECO:0000259" key="7">
    <source>
        <dbReference type="Pfam" id="PF02837"/>
    </source>
</evidence>
<feature type="domain" description="Glycoside hydrolase family 2 catalytic" evidence="6">
    <location>
        <begin position="349"/>
        <end position="479"/>
    </location>
</feature>
<dbReference type="Gene3D" id="2.60.40.10">
    <property type="entry name" value="Immunoglobulins"/>
    <property type="match status" value="1"/>
</dbReference>
<dbReference type="InterPro" id="IPR013783">
    <property type="entry name" value="Ig-like_fold"/>
</dbReference>
<keyword evidence="4" id="KW-0732">Signal</keyword>
<evidence type="ECO:0000313" key="8">
    <source>
        <dbReference type="EMBL" id="PMD37752.1"/>
    </source>
</evidence>
<keyword evidence="3" id="KW-0326">Glycosidase</keyword>
<dbReference type="GO" id="GO:0005975">
    <property type="term" value="P:carbohydrate metabolic process"/>
    <property type="evidence" value="ECO:0007669"/>
    <property type="project" value="InterPro"/>
</dbReference>
<dbReference type="OrthoDB" id="408320at2759"/>
<dbReference type="GO" id="GO:0004553">
    <property type="term" value="F:hydrolase activity, hydrolyzing O-glycosyl compounds"/>
    <property type="evidence" value="ECO:0007669"/>
    <property type="project" value="InterPro"/>
</dbReference>
<evidence type="ECO:0000259" key="6">
    <source>
        <dbReference type="Pfam" id="PF02836"/>
    </source>
</evidence>
<evidence type="ECO:0000256" key="1">
    <source>
        <dbReference type="ARBA" id="ARBA00007401"/>
    </source>
</evidence>
<evidence type="ECO:0000256" key="2">
    <source>
        <dbReference type="ARBA" id="ARBA00022801"/>
    </source>
</evidence>
<dbReference type="Gene3D" id="2.60.120.260">
    <property type="entry name" value="Galactose-binding domain-like"/>
    <property type="match status" value="1"/>
</dbReference>
<keyword evidence="9" id="KW-1185">Reference proteome</keyword>
<dbReference type="InterPro" id="IPR017853">
    <property type="entry name" value="GH"/>
</dbReference>
<keyword evidence="2 8" id="KW-0378">Hydrolase</keyword>
<feature type="chain" id="PRO_5014453551" evidence="4">
    <location>
        <begin position="19"/>
        <end position="649"/>
    </location>
</feature>
<dbReference type="SUPFAM" id="SSF49785">
    <property type="entry name" value="Galactose-binding domain-like"/>
    <property type="match status" value="1"/>
</dbReference>
<dbReference type="AlphaFoldDB" id="A0A2J6RGW5"/>
<dbReference type="PANTHER" id="PTHR42732">
    <property type="entry name" value="BETA-GALACTOSIDASE"/>
    <property type="match status" value="1"/>
</dbReference>
<dbReference type="SUPFAM" id="SSF51445">
    <property type="entry name" value="(Trans)glycosidases"/>
    <property type="match status" value="1"/>
</dbReference>
<dbReference type="InterPro" id="IPR051913">
    <property type="entry name" value="GH2_Domain-Containing"/>
</dbReference>
<evidence type="ECO:0000256" key="4">
    <source>
        <dbReference type="SAM" id="SignalP"/>
    </source>
</evidence>
<organism evidence="8 9">
    <name type="scientific">Hyaloscypha variabilis (strain UAMH 11265 / GT02V1 / F)</name>
    <name type="common">Meliniomyces variabilis</name>
    <dbReference type="NCBI Taxonomy" id="1149755"/>
    <lineage>
        <taxon>Eukaryota</taxon>
        <taxon>Fungi</taxon>
        <taxon>Dikarya</taxon>
        <taxon>Ascomycota</taxon>
        <taxon>Pezizomycotina</taxon>
        <taxon>Leotiomycetes</taxon>
        <taxon>Helotiales</taxon>
        <taxon>Hyaloscyphaceae</taxon>
        <taxon>Hyaloscypha</taxon>
        <taxon>Hyaloscypha variabilis</taxon>
    </lineage>
</organism>
<dbReference type="Pfam" id="PF02837">
    <property type="entry name" value="Glyco_hydro_2_N"/>
    <property type="match status" value="1"/>
</dbReference>
<dbReference type="InterPro" id="IPR036156">
    <property type="entry name" value="Beta-gal/glucu_dom_sf"/>
</dbReference>
<dbReference type="Gene3D" id="3.20.20.80">
    <property type="entry name" value="Glycosidases"/>
    <property type="match status" value="1"/>
</dbReference>
<accession>A0A2J6RGW5</accession>
<evidence type="ECO:0000313" key="9">
    <source>
        <dbReference type="Proteomes" id="UP000235786"/>
    </source>
</evidence>
<dbReference type="InterPro" id="IPR006103">
    <property type="entry name" value="Glyco_hydro_2_cat"/>
</dbReference>
<feature type="signal peptide" evidence="4">
    <location>
        <begin position="1"/>
        <end position="18"/>
    </location>
</feature>
<feature type="domain" description="Glycosyl hydrolases family 2 sugar binding" evidence="7">
    <location>
        <begin position="110"/>
        <end position="182"/>
    </location>
</feature>
<reference evidence="8 9" key="1">
    <citation type="submission" date="2016-04" db="EMBL/GenBank/DDBJ databases">
        <title>A degradative enzymes factory behind the ericoid mycorrhizal symbiosis.</title>
        <authorList>
            <consortium name="DOE Joint Genome Institute"/>
            <person name="Martino E."/>
            <person name="Morin E."/>
            <person name="Grelet G."/>
            <person name="Kuo A."/>
            <person name="Kohler A."/>
            <person name="Daghino S."/>
            <person name="Barry K."/>
            <person name="Choi C."/>
            <person name="Cichocki N."/>
            <person name="Clum A."/>
            <person name="Copeland A."/>
            <person name="Hainaut M."/>
            <person name="Haridas S."/>
            <person name="Labutti K."/>
            <person name="Lindquist E."/>
            <person name="Lipzen A."/>
            <person name="Khouja H.-R."/>
            <person name="Murat C."/>
            <person name="Ohm R."/>
            <person name="Olson A."/>
            <person name="Spatafora J."/>
            <person name="Veneault-Fourrey C."/>
            <person name="Henrissat B."/>
            <person name="Grigoriev I."/>
            <person name="Martin F."/>
            <person name="Perotto S."/>
        </authorList>
    </citation>
    <scope>NUCLEOTIDE SEQUENCE [LARGE SCALE GENOMIC DNA]</scope>
    <source>
        <strain evidence="8 9">F</strain>
    </source>
</reference>
<proteinExistence type="inferred from homology"/>
<dbReference type="Pfam" id="PF02836">
    <property type="entry name" value="Glyco_hydro_2_C"/>
    <property type="match status" value="1"/>
</dbReference>
<sequence>MRLRTAFFGPLLATATLAQNGTKSTKYAVQTPPLTTNWTYTVGTNPWPEYPRPQLARSDWQSLNGIWTYQNTTSLNGTPPFGQVLPNEVLIPSCLESGLSGIQGEYTIYSWFRTSFTVPSSWAGRQVLLNFGAVDYEATVYVNGNNIGFNRGGYFRFELDATNYVSFNGTNELLVFVHDPTDSGDYVIPIGKQTLRQSHIFYRPCSGIWQSVWIEAAAANHIIQLDVDANMYGTVNITVYSSGESQSPVQILVGSANGSSATAYNGTSDVPFQFTVPSPKLWSPDSPTLYNLTVILGTDQVTSYTGFRTISKGVVGGVVRPLLNGEFIFMFGTLDQGFWPDGLYTPPSRDAMVYDLEVLKSLGFNMLRKHIKVETQLFYQACDQMGLLVIQDMPSLRPLQDYFLSNCTSETILPDPAQQAEFDRQLDILVNQHKSFPSIVTWIIYNEGWGQVIAGYPEFGLTDRVMQLDPTRLVDSTSGWYDHGAGDYSDNHHYANPQCGTPFYSIESSPFDPSRIGFQGEFGGIGQNVSIEHLWNVQQAINGINQTYEIDETIDAWNYRSHALLTELKDQTNLFSCSGGVWTQTTDVEGEVNGLLTYDRRVLRPNVTQWKADIQALYDAAASRSNSSMTFGTDYGYDRAYRIRDLFWK</sequence>
<protein>
    <submittedName>
        <fullName evidence="8">Glycoside hydrolase family 2 protein</fullName>
    </submittedName>
</protein>
<dbReference type="InterPro" id="IPR008979">
    <property type="entry name" value="Galactose-bd-like_sf"/>
</dbReference>
<dbReference type="InterPro" id="IPR006102">
    <property type="entry name" value="Ig-like_GH2"/>
</dbReference>
<name>A0A2J6RGW5_HYAVF</name>
<dbReference type="SUPFAM" id="SSF49303">
    <property type="entry name" value="beta-Galactosidase/glucuronidase domain"/>
    <property type="match status" value="1"/>
</dbReference>
<gene>
    <name evidence="8" type="ORF">L207DRAFT_636384</name>
</gene>